<keyword evidence="6" id="KW-1185">Reference proteome</keyword>
<dbReference type="OrthoDB" id="10045365at2759"/>
<comment type="caution">
    <text evidence="5">The sequence shown here is derived from an EMBL/GenBank/DDBJ whole genome shotgun (WGS) entry which is preliminary data.</text>
</comment>
<dbReference type="Proteomes" id="UP000654075">
    <property type="component" value="Unassembled WGS sequence"/>
</dbReference>
<dbReference type="InterPro" id="IPR046450">
    <property type="entry name" value="PA_dom_sf"/>
</dbReference>
<proteinExistence type="predicted"/>
<organism evidence="5 6">
    <name type="scientific">Polarella glacialis</name>
    <name type="common">Dinoflagellate</name>
    <dbReference type="NCBI Taxonomy" id="89957"/>
    <lineage>
        <taxon>Eukaryota</taxon>
        <taxon>Sar</taxon>
        <taxon>Alveolata</taxon>
        <taxon>Dinophyceae</taxon>
        <taxon>Suessiales</taxon>
        <taxon>Suessiaceae</taxon>
        <taxon>Polarella</taxon>
    </lineage>
</organism>
<evidence type="ECO:0000256" key="2">
    <source>
        <dbReference type="ARBA" id="ARBA00023180"/>
    </source>
</evidence>
<dbReference type="AlphaFoldDB" id="A0A813G5R6"/>
<dbReference type="InterPro" id="IPR003137">
    <property type="entry name" value="PA_domain"/>
</dbReference>
<name>A0A813G5R6_POLGL</name>
<dbReference type="Pfam" id="PF02225">
    <property type="entry name" value="PA"/>
    <property type="match status" value="1"/>
</dbReference>
<feature type="signal peptide" evidence="3">
    <location>
        <begin position="1"/>
        <end position="25"/>
    </location>
</feature>
<keyword evidence="2" id="KW-0325">Glycoprotein</keyword>
<dbReference type="PANTHER" id="PTHR22702">
    <property type="entry name" value="PROTEASE-ASSOCIATED DOMAIN-CONTAINING PROTEIN"/>
    <property type="match status" value="1"/>
</dbReference>
<keyword evidence="1 3" id="KW-0732">Signal</keyword>
<sequence>MVSSSALVACIWSCLVLRQLQPAKGQVRIMAPDSLVGELSASGGRIDGSTATFGAPFYGERILGQLLWGESAGKHHCTADDYSVPTPQEFMPPGKTYKEVRLINIVLVERGTCSFVTKVKVARQKKAHAVIIVDKENSNLTAHDIRRVIVADDGYGANVDIPSILVSREEGQKLIDA</sequence>
<feature type="chain" id="PRO_5032543561" description="PA domain-containing protein" evidence="3">
    <location>
        <begin position="26"/>
        <end position="177"/>
    </location>
</feature>
<protein>
    <recommendedName>
        <fullName evidence="4">PA domain-containing protein</fullName>
    </recommendedName>
</protein>
<evidence type="ECO:0000313" key="6">
    <source>
        <dbReference type="Proteomes" id="UP000654075"/>
    </source>
</evidence>
<feature type="non-terminal residue" evidence="5">
    <location>
        <position position="1"/>
    </location>
</feature>
<dbReference type="OMA" id="SATWQDI"/>
<reference evidence="5" key="1">
    <citation type="submission" date="2021-02" db="EMBL/GenBank/DDBJ databases">
        <authorList>
            <person name="Dougan E. K."/>
            <person name="Rhodes N."/>
            <person name="Thang M."/>
            <person name="Chan C."/>
        </authorList>
    </citation>
    <scope>NUCLEOTIDE SEQUENCE</scope>
</reference>
<dbReference type="Gene3D" id="3.50.30.30">
    <property type="match status" value="1"/>
</dbReference>
<evidence type="ECO:0000313" key="5">
    <source>
        <dbReference type="EMBL" id="CAE8620077.1"/>
    </source>
</evidence>
<evidence type="ECO:0000256" key="1">
    <source>
        <dbReference type="ARBA" id="ARBA00022729"/>
    </source>
</evidence>
<gene>
    <name evidence="5" type="ORF">PGLA1383_LOCUS37646</name>
</gene>
<dbReference type="PANTHER" id="PTHR22702:SF1">
    <property type="entry name" value="PROTEASE-ASSOCIATED DOMAIN-CONTAINING PROTEIN 1"/>
    <property type="match status" value="1"/>
</dbReference>
<evidence type="ECO:0000259" key="4">
    <source>
        <dbReference type="Pfam" id="PF02225"/>
    </source>
</evidence>
<feature type="domain" description="PA" evidence="4">
    <location>
        <begin position="75"/>
        <end position="174"/>
    </location>
</feature>
<dbReference type="EMBL" id="CAJNNV010027315">
    <property type="protein sequence ID" value="CAE8620077.1"/>
    <property type="molecule type" value="Genomic_DNA"/>
</dbReference>
<evidence type="ECO:0000256" key="3">
    <source>
        <dbReference type="SAM" id="SignalP"/>
    </source>
</evidence>
<accession>A0A813G5R6</accession>
<dbReference type="SUPFAM" id="SSF52025">
    <property type="entry name" value="PA domain"/>
    <property type="match status" value="1"/>
</dbReference>